<dbReference type="OrthoDB" id="32865at2"/>
<gene>
    <name evidence="1" type="ORF">GLW05_08245</name>
</gene>
<dbReference type="InterPro" id="IPR008554">
    <property type="entry name" value="Glutaredoxin-like"/>
</dbReference>
<evidence type="ECO:0000313" key="1">
    <source>
        <dbReference type="EMBL" id="MYL33585.1"/>
    </source>
</evidence>
<protein>
    <submittedName>
        <fullName evidence="1">Glutaredoxin family protein</fullName>
    </submittedName>
</protein>
<dbReference type="AlphaFoldDB" id="A0A6I4ZTN2"/>
<dbReference type="RefSeq" id="WP_160848896.1">
    <property type="nucleotide sequence ID" value="NZ_WMEQ01000005.1"/>
</dbReference>
<comment type="caution">
    <text evidence="1">The sequence shown here is derived from an EMBL/GenBank/DDBJ whole genome shotgun (WGS) entry which is preliminary data.</text>
</comment>
<dbReference type="Gene3D" id="3.40.30.10">
    <property type="entry name" value="Glutaredoxin"/>
    <property type="match status" value="1"/>
</dbReference>
<dbReference type="Proteomes" id="UP000468638">
    <property type="component" value="Unassembled WGS sequence"/>
</dbReference>
<dbReference type="PANTHER" id="PTHR33558:SF1">
    <property type="entry name" value="GLUTAREDOXIN-LIKE PROTEIN C5ORF63 HOMOLOG"/>
    <property type="match status" value="1"/>
</dbReference>
<dbReference type="InterPro" id="IPR036249">
    <property type="entry name" value="Thioredoxin-like_sf"/>
</dbReference>
<evidence type="ECO:0000313" key="2">
    <source>
        <dbReference type="Proteomes" id="UP000468638"/>
    </source>
</evidence>
<dbReference type="InterPro" id="IPR052565">
    <property type="entry name" value="Glutaredoxin-like_YDR286C"/>
</dbReference>
<sequence length="86" mass="10151">MKEQMGQEIILYGKKDCHLCDDAKGLLRGLQEEFDFTVKELDIYADERLLERYQIMIPVVEIDGEEVDFGQISEHLIRNRLHRKNA</sequence>
<dbReference type="PANTHER" id="PTHR33558">
    <property type="entry name" value="GLUTAREDOXIN-LIKE PROTEIN C5ORF63 HOMOLOG"/>
    <property type="match status" value="1"/>
</dbReference>
<reference evidence="1 2" key="1">
    <citation type="submission" date="2019-11" db="EMBL/GenBank/DDBJ databases">
        <title>Genome sequences of 17 halophilic strains isolated from different environments.</title>
        <authorList>
            <person name="Furrow R.E."/>
        </authorList>
    </citation>
    <scope>NUCLEOTIDE SEQUENCE [LARGE SCALE GENOMIC DNA]</scope>
    <source>
        <strain evidence="1 2">22514_16_FS</strain>
    </source>
</reference>
<name>A0A6I4ZTN2_9BACI</name>
<dbReference type="SUPFAM" id="SSF52833">
    <property type="entry name" value="Thioredoxin-like"/>
    <property type="match status" value="1"/>
</dbReference>
<accession>A0A6I4ZTN2</accession>
<dbReference type="EMBL" id="WMEQ01000005">
    <property type="protein sequence ID" value="MYL33585.1"/>
    <property type="molecule type" value="Genomic_DNA"/>
</dbReference>
<dbReference type="Pfam" id="PF05768">
    <property type="entry name" value="Glrx-like"/>
    <property type="match status" value="1"/>
</dbReference>
<proteinExistence type="predicted"/>
<organism evidence="1 2">
    <name type="scientific">Pontibacillus yanchengensis</name>
    <dbReference type="NCBI Taxonomy" id="462910"/>
    <lineage>
        <taxon>Bacteria</taxon>
        <taxon>Bacillati</taxon>
        <taxon>Bacillota</taxon>
        <taxon>Bacilli</taxon>
        <taxon>Bacillales</taxon>
        <taxon>Bacillaceae</taxon>
        <taxon>Pontibacillus</taxon>
    </lineage>
</organism>
<dbReference type="PROSITE" id="PS51354">
    <property type="entry name" value="GLUTAREDOXIN_2"/>
    <property type="match status" value="1"/>
</dbReference>